<feature type="compositionally biased region" description="Acidic residues" evidence="6">
    <location>
        <begin position="561"/>
        <end position="571"/>
    </location>
</feature>
<accession>A0A7X1MDD1</accession>
<dbReference type="PANTHER" id="PTHR31566">
    <property type="entry name" value="CYTOCHROME C BIOGENESIS PROTEIN CCS1, CHLOROPLASTIC"/>
    <property type="match status" value="1"/>
</dbReference>
<evidence type="ECO:0000259" key="8">
    <source>
        <dbReference type="Pfam" id="PF05140"/>
    </source>
</evidence>
<evidence type="ECO:0000256" key="5">
    <source>
        <dbReference type="ARBA" id="ARBA00023136"/>
    </source>
</evidence>
<keyword evidence="4 7" id="KW-1133">Transmembrane helix</keyword>
<evidence type="ECO:0000256" key="2">
    <source>
        <dbReference type="ARBA" id="ARBA00022692"/>
    </source>
</evidence>
<protein>
    <submittedName>
        <fullName evidence="9">Cytochrome c biogenesis protein ResB</fullName>
    </submittedName>
</protein>
<keyword evidence="3" id="KW-0201">Cytochrome c-type biogenesis</keyword>
<comment type="caution">
    <text evidence="9">The sequence shown here is derived from an EMBL/GenBank/DDBJ whole genome shotgun (WGS) entry which is preliminary data.</text>
</comment>
<comment type="subcellular location">
    <subcellularLocation>
        <location evidence="1">Membrane</location>
        <topology evidence="1">Multi-pass membrane protein</topology>
    </subcellularLocation>
</comment>
<dbReference type="PANTHER" id="PTHR31566:SF0">
    <property type="entry name" value="CYTOCHROME C BIOGENESIS PROTEIN CCS1, CHLOROPLASTIC"/>
    <property type="match status" value="1"/>
</dbReference>
<dbReference type="RefSeq" id="WP_186287311.1">
    <property type="nucleotide sequence ID" value="NZ_JACMSF010000075.1"/>
</dbReference>
<feature type="transmembrane region" description="Helical" evidence="7">
    <location>
        <begin position="490"/>
        <end position="509"/>
    </location>
</feature>
<feature type="region of interest" description="Disordered" evidence="6">
    <location>
        <begin position="1"/>
        <end position="24"/>
    </location>
</feature>
<dbReference type="Proteomes" id="UP000584670">
    <property type="component" value="Unassembled WGS sequence"/>
</dbReference>
<feature type="transmembrane region" description="Helical" evidence="7">
    <location>
        <begin position="215"/>
        <end position="234"/>
    </location>
</feature>
<name>A0A7X1MDD1_9ACTN</name>
<evidence type="ECO:0000256" key="4">
    <source>
        <dbReference type="ARBA" id="ARBA00022989"/>
    </source>
</evidence>
<gene>
    <name evidence="9" type="ORF">H4N64_38760</name>
</gene>
<keyword evidence="10" id="KW-1185">Reference proteome</keyword>
<feature type="transmembrane region" description="Helical" evidence="7">
    <location>
        <begin position="58"/>
        <end position="76"/>
    </location>
</feature>
<organism evidence="9 10">
    <name type="scientific">Streptomyces cupreus</name>
    <dbReference type="NCBI Taxonomy" id="2759956"/>
    <lineage>
        <taxon>Bacteria</taxon>
        <taxon>Bacillati</taxon>
        <taxon>Actinomycetota</taxon>
        <taxon>Actinomycetes</taxon>
        <taxon>Kitasatosporales</taxon>
        <taxon>Streptomycetaceae</taxon>
        <taxon>Streptomyces</taxon>
    </lineage>
</organism>
<keyword evidence="5 7" id="KW-0472">Membrane</keyword>
<feature type="domain" description="ResB-like" evidence="8">
    <location>
        <begin position="56"/>
        <end position="545"/>
    </location>
</feature>
<feature type="transmembrane region" description="Helical" evidence="7">
    <location>
        <begin position="112"/>
        <end position="134"/>
    </location>
</feature>
<dbReference type="InterPro" id="IPR007816">
    <property type="entry name" value="ResB-like_domain"/>
</dbReference>
<dbReference type="GO" id="GO:0016020">
    <property type="term" value="C:membrane"/>
    <property type="evidence" value="ECO:0007669"/>
    <property type="project" value="UniProtKB-SubCell"/>
</dbReference>
<reference evidence="9 10" key="1">
    <citation type="submission" date="2020-08" db="EMBL/GenBank/DDBJ databases">
        <title>Streptomyces sp. PSKA01 genome sequencing and assembly.</title>
        <authorList>
            <person name="Mandal S."/>
            <person name="Maiti P.K."/>
            <person name="Das P."/>
        </authorList>
    </citation>
    <scope>NUCLEOTIDE SEQUENCE [LARGE SCALE GENOMIC DNA]</scope>
    <source>
        <strain evidence="9 10">PSKA01</strain>
    </source>
</reference>
<evidence type="ECO:0000313" key="9">
    <source>
        <dbReference type="EMBL" id="MBC2907359.1"/>
    </source>
</evidence>
<evidence type="ECO:0000256" key="1">
    <source>
        <dbReference type="ARBA" id="ARBA00004141"/>
    </source>
</evidence>
<dbReference type="GO" id="GO:0017004">
    <property type="term" value="P:cytochrome complex assembly"/>
    <property type="evidence" value="ECO:0007669"/>
    <property type="project" value="UniProtKB-KW"/>
</dbReference>
<dbReference type="EMBL" id="JACMSF010000075">
    <property type="protein sequence ID" value="MBC2907359.1"/>
    <property type="molecule type" value="Genomic_DNA"/>
</dbReference>
<keyword evidence="2 7" id="KW-0812">Transmembrane</keyword>
<dbReference type="AlphaFoldDB" id="A0A7X1MDD1"/>
<dbReference type="Pfam" id="PF05140">
    <property type="entry name" value="ResB"/>
    <property type="match status" value="1"/>
</dbReference>
<dbReference type="InterPro" id="IPR023494">
    <property type="entry name" value="Cyt_c_bgen_Ccs1/CcsB/ResB"/>
</dbReference>
<evidence type="ECO:0000256" key="6">
    <source>
        <dbReference type="SAM" id="MobiDB-lite"/>
    </source>
</evidence>
<evidence type="ECO:0000256" key="3">
    <source>
        <dbReference type="ARBA" id="ARBA00022748"/>
    </source>
</evidence>
<evidence type="ECO:0000313" key="10">
    <source>
        <dbReference type="Proteomes" id="UP000584670"/>
    </source>
</evidence>
<evidence type="ECO:0000256" key="7">
    <source>
        <dbReference type="SAM" id="Phobius"/>
    </source>
</evidence>
<feature type="region of interest" description="Disordered" evidence="6">
    <location>
        <begin position="550"/>
        <end position="587"/>
    </location>
</feature>
<proteinExistence type="predicted"/>
<sequence length="587" mass="63407">MSKSTVGENPTAAPEDQDLGAAGSQLSTAPKEELPNLPAMGFVGWVRWFWRQLTSMRVALLLLLLLALGAIPGSLIPQTGSDETKVADFRDRHEILAPIYDKLGLFHVYSSVWFSAIYILLFVSLIGCIVPRTWQFVGQLRGRPPGAPKRLTRLPAYTTWRTETEPEQIREAALALLKKNRFRALPHSLEDAGGAPIAGDAVAAEKGYLREVGNLLFHIALIVMLIAFAWGQLFKSEGNKLLVEGNGFSNTLISYDDFKSGNLFSTDDLTPFSFGLNDFTGTYEASGPNKGTPRTYQASLTYSEGAYGKDRKAIVKVNEPLEIGDSKVYLTAHGYAPVITVRDGKGKVVYSDAVPLLPLDSNVTSSGVVKVYDGYKNAKGVTEQLGVKAFFLPTYTAGNEISSSFPALINPVLNLEPYHGDLGVDSGIPQSVYQLDKTHMKGFKDSKGKQMRENLRPGETVKLPNGAGSITYEGTKEWANFQITQQPASGWALAGSLAAIFGLAASLFIQRRRVWVRAVKGADGVTVVEMAGLGRSESAKVPEELGDLAGILYEQAPGAPDPDDDSDDDLDPTTAIDSAVPAEGAEK</sequence>